<dbReference type="InterPro" id="IPR017441">
    <property type="entry name" value="Protein_kinase_ATP_BS"/>
</dbReference>
<dbReference type="PROSITE" id="PS00108">
    <property type="entry name" value="PROTEIN_KINASE_ST"/>
    <property type="match status" value="1"/>
</dbReference>
<evidence type="ECO:0000256" key="2">
    <source>
        <dbReference type="ARBA" id="ARBA00022741"/>
    </source>
</evidence>
<evidence type="ECO:0000259" key="6">
    <source>
        <dbReference type="PROSITE" id="PS50011"/>
    </source>
</evidence>
<reference evidence="7 8" key="1">
    <citation type="submission" date="2019-01" db="EMBL/GenBank/DDBJ databases">
        <authorList>
            <person name="Sayadi A."/>
        </authorList>
    </citation>
    <scope>NUCLEOTIDE SEQUENCE [LARGE SCALE GENOMIC DNA]</scope>
</reference>
<dbReference type="Proteomes" id="UP000410492">
    <property type="component" value="Unassembled WGS sequence"/>
</dbReference>
<evidence type="ECO:0000256" key="1">
    <source>
        <dbReference type="ARBA" id="ARBA00012513"/>
    </source>
</evidence>
<dbReference type="OrthoDB" id="2687620at2759"/>
<dbReference type="AlphaFoldDB" id="A0A653CXU8"/>
<feature type="region of interest" description="Disordered" evidence="5">
    <location>
        <begin position="587"/>
        <end position="644"/>
    </location>
</feature>
<dbReference type="SMART" id="SM00220">
    <property type="entry name" value="S_TKc"/>
    <property type="match status" value="1"/>
</dbReference>
<evidence type="ECO:0000313" key="8">
    <source>
        <dbReference type="Proteomes" id="UP000410492"/>
    </source>
</evidence>
<dbReference type="PROSITE" id="PS00107">
    <property type="entry name" value="PROTEIN_KINASE_ATP"/>
    <property type="match status" value="1"/>
</dbReference>
<keyword evidence="3 4" id="KW-0067">ATP-binding</keyword>
<dbReference type="PROSITE" id="PS50011">
    <property type="entry name" value="PROTEIN_KINASE_DOM"/>
    <property type="match status" value="1"/>
</dbReference>
<evidence type="ECO:0000313" key="7">
    <source>
        <dbReference type="EMBL" id="VEN52756.1"/>
    </source>
</evidence>
<evidence type="ECO:0000256" key="3">
    <source>
        <dbReference type="ARBA" id="ARBA00022840"/>
    </source>
</evidence>
<name>A0A653CXU8_CALMS</name>
<keyword evidence="8" id="KW-1185">Reference proteome</keyword>
<accession>A0A653CXU8</accession>
<protein>
    <recommendedName>
        <fullName evidence="1">non-specific serine/threonine protein kinase</fullName>
        <ecNumber evidence="1">2.7.11.1</ecNumber>
    </recommendedName>
</protein>
<sequence length="644" mass="74924">MPKRGHSSSSGMGSGNNLINKANFKQGQQITDLNGKQWKLGRSIGNGGFGEIYEATDDYSKDAQDDGYVAKVEKHSNGPLFVEINCYLRIAKQDMIAKWKRENNLKYLGMPHYVSSGSHYHRGEKYRFLIMPKYKTDVECIFREKRIFNLKTVLSLSLQIMDVLEYIHSKGYVHCDVKAANIMLGTTFETSEVTETEGGGVDQPRSRRQRRECTVSRTACRKPRKCHRNRKPVTYIDDIPFLDEVLDDYENTTEPTRVKKTVAEYNHVFLLDYGLATKYILTNGEHKKFCADERRAHVGTMLFCSRDAHKGVLSRRSDLETLAYNMVYWLTGTLPWIDDLDRPEEVEKKKTRCLANLTSFLQLCFNLEYPRFLFDYFNYLNKLQFEDEPDYEHCRRLFRRAITAYGYKDDSVLDFDNFEGFGKLKPKGKKKILVGGRENRGKKVHASFLKSPLMPLHSNVVFKRPKLRKTAMLFEDNQPKETLMTWSQILTDPEEILKQAREKRVVEDCDTTFNMSLAELKSMNPTYAMWEVFHRYKNGASPKHKGDSGFVEQISGYNSAMMTVYTRMMERLDLEFEMEMNNHDNNNYIRAKDDQPKKRKRVRISPARVVKSKSQSLAIRKAKEPIQLKKSRSAPLRRTYSLRG</sequence>
<gene>
    <name evidence="7" type="ORF">CALMAC_LOCUS12778</name>
</gene>
<dbReference type="InterPro" id="IPR008271">
    <property type="entry name" value="Ser/Thr_kinase_AS"/>
</dbReference>
<evidence type="ECO:0000256" key="5">
    <source>
        <dbReference type="SAM" id="MobiDB-lite"/>
    </source>
</evidence>
<dbReference type="Pfam" id="PF00069">
    <property type="entry name" value="Pkinase"/>
    <property type="match status" value="1"/>
</dbReference>
<feature type="domain" description="Protein kinase" evidence="6">
    <location>
        <begin position="38"/>
        <end position="483"/>
    </location>
</feature>
<feature type="binding site" evidence="4">
    <location>
        <position position="71"/>
    </location>
    <ligand>
        <name>ATP</name>
        <dbReference type="ChEBI" id="CHEBI:30616"/>
    </ligand>
</feature>
<dbReference type="InterPro" id="IPR050235">
    <property type="entry name" value="CK1_Ser-Thr_kinase"/>
</dbReference>
<dbReference type="EMBL" id="CAACVG010009283">
    <property type="protein sequence ID" value="VEN52756.1"/>
    <property type="molecule type" value="Genomic_DNA"/>
</dbReference>
<keyword evidence="2 4" id="KW-0547">Nucleotide-binding</keyword>
<proteinExistence type="predicted"/>
<dbReference type="InterPro" id="IPR011009">
    <property type="entry name" value="Kinase-like_dom_sf"/>
</dbReference>
<dbReference type="EC" id="2.7.11.1" evidence="1"/>
<dbReference type="GO" id="GO:0005524">
    <property type="term" value="F:ATP binding"/>
    <property type="evidence" value="ECO:0007669"/>
    <property type="project" value="UniProtKB-UniRule"/>
</dbReference>
<organism evidence="7 8">
    <name type="scientific">Callosobruchus maculatus</name>
    <name type="common">Southern cowpea weevil</name>
    <name type="synonym">Pulse bruchid</name>
    <dbReference type="NCBI Taxonomy" id="64391"/>
    <lineage>
        <taxon>Eukaryota</taxon>
        <taxon>Metazoa</taxon>
        <taxon>Ecdysozoa</taxon>
        <taxon>Arthropoda</taxon>
        <taxon>Hexapoda</taxon>
        <taxon>Insecta</taxon>
        <taxon>Pterygota</taxon>
        <taxon>Neoptera</taxon>
        <taxon>Endopterygota</taxon>
        <taxon>Coleoptera</taxon>
        <taxon>Polyphaga</taxon>
        <taxon>Cucujiformia</taxon>
        <taxon>Chrysomeloidea</taxon>
        <taxon>Chrysomelidae</taxon>
        <taxon>Bruchinae</taxon>
        <taxon>Bruchini</taxon>
        <taxon>Callosobruchus</taxon>
    </lineage>
</organism>
<evidence type="ECO:0000256" key="4">
    <source>
        <dbReference type="PROSITE-ProRule" id="PRU10141"/>
    </source>
</evidence>
<dbReference type="GO" id="GO:0004674">
    <property type="term" value="F:protein serine/threonine kinase activity"/>
    <property type="evidence" value="ECO:0007669"/>
    <property type="project" value="UniProtKB-EC"/>
</dbReference>
<dbReference type="PANTHER" id="PTHR11909">
    <property type="entry name" value="CASEIN KINASE-RELATED"/>
    <property type="match status" value="1"/>
</dbReference>
<dbReference type="InterPro" id="IPR000719">
    <property type="entry name" value="Prot_kinase_dom"/>
</dbReference>
<dbReference type="SUPFAM" id="SSF56112">
    <property type="entry name" value="Protein kinase-like (PK-like)"/>
    <property type="match status" value="1"/>
</dbReference>
<dbReference type="Gene3D" id="1.10.510.10">
    <property type="entry name" value="Transferase(Phosphotransferase) domain 1"/>
    <property type="match status" value="2"/>
</dbReference>